<keyword evidence="1" id="KW-0175">Coiled coil</keyword>
<keyword evidence="4" id="KW-1185">Reference proteome</keyword>
<name>A0ABM6Q3Q2_9FLAO</name>
<accession>A0ABM6Q3Q2</accession>
<evidence type="ECO:0000256" key="1">
    <source>
        <dbReference type="SAM" id="Coils"/>
    </source>
</evidence>
<feature type="domain" description="DUF4062" evidence="2">
    <location>
        <begin position="6"/>
        <end position="87"/>
    </location>
</feature>
<proteinExistence type="predicted"/>
<dbReference type="Pfam" id="PF13271">
    <property type="entry name" value="DUF4062"/>
    <property type="match status" value="1"/>
</dbReference>
<dbReference type="EMBL" id="CP019336">
    <property type="protein sequence ID" value="AUC23916.1"/>
    <property type="molecule type" value="Genomic_DNA"/>
</dbReference>
<sequence length="351" mass="40534">MEFKHQVFVSSTYKDLIEERQHVIHALLELDCIPAGMELFPATDEDAWSLIKEVIDSCDYYVLIISGKYGSVGPKGISYTEMEYDYAVETGKPIICFLHSQTDELPASKIEKKEDINIKLESFKDKVKSRHCKFYNSPEDLGGKVSRSLIQLRKKHPGEGWVRGKFAMTDKIKSEFDQMRAKIAELELELVKKMEIQEIDTSDLEQGEDTIKSVQKFNTKPSWSEPDNYEEVKVEFSWNEIIKYVGPALQGEGSEVDFKYKLRLLIYHKIHDVNPELYETIKHKNIGLPLVVFDKVKVQLQALGLIESGIKRRSVSDNETYWNLTRKGEKSLLNLQAKRKKDSEKEDSIEN</sequence>
<feature type="coiled-coil region" evidence="1">
    <location>
        <begin position="169"/>
        <end position="196"/>
    </location>
</feature>
<evidence type="ECO:0000313" key="3">
    <source>
        <dbReference type="EMBL" id="AUC23916.1"/>
    </source>
</evidence>
<dbReference type="Proteomes" id="UP000232721">
    <property type="component" value="Chromosome"/>
</dbReference>
<protein>
    <recommendedName>
        <fullName evidence="2">DUF4062 domain-containing protein</fullName>
    </recommendedName>
</protein>
<dbReference type="InterPro" id="IPR025139">
    <property type="entry name" value="DUF4062"/>
</dbReference>
<organism evidence="3 4">
    <name type="scientific">Polaribacter sejongensis</name>
    <dbReference type="NCBI Taxonomy" id="985043"/>
    <lineage>
        <taxon>Bacteria</taxon>
        <taxon>Pseudomonadati</taxon>
        <taxon>Bacteroidota</taxon>
        <taxon>Flavobacteriia</taxon>
        <taxon>Flavobacteriales</taxon>
        <taxon>Flavobacteriaceae</taxon>
    </lineage>
</organism>
<evidence type="ECO:0000259" key="2">
    <source>
        <dbReference type="Pfam" id="PF13271"/>
    </source>
</evidence>
<evidence type="ECO:0000313" key="4">
    <source>
        <dbReference type="Proteomes" id="UP000232721"/>
    </source>
</evidence>
<reference evidence="3 4" key="1">
    <citation type="submission" date="2017-02" db="EMBL/GenBank/DDBJ databases">
        <title>Trade-off between light-utilization and light-protection in marine flavobacteria.</title>
        <authorList>
            <person name="Kumagai Y."/>
            <person name="Yoshizawa S."/>
            <person name="Kogure K."/>
            <person name="Iwasaki W."/>
        </authorList>
    </citation>
    <scope>NUCLEOTIDE SEQUENCE [LARGE SCALE GENOMIC DNA]</scope>
    <source>
        <strain evidence="3 4">KCTC 23670</strain>
    </source>
</reference>
<dbReference type="RefSeq" id="WP_208889889.1">
    <property type="nucleotide sequence ID" value="NZ_CP019336.1"/>
</dbReference>
<gene>
    <name evidence="3" type="ORF">BTO15_18270</name>
</gene>